<accession>A0A9D4KBK1</accession>
<protein>
    <submittedName>
        <fullName evidence="1">Uncharacterized protein</fullName>
    </submittedName>
</protein>
<sequence length="311" mass="35908">MATGHILPGYGTPVTRLKRAQSAFPLDRTKLKEIAERNVGKLERRDLESIRENARNAWLAPNYHPTTYNAFHHYLQLDEPTEPRPSSPSRRHKPHPKPVFLINRLHYVPGYHNPDTTVGKEVFMVDDSYPEEERQLRRHQREKFKAIPHNGAIDQYNEPYAALTESVGPVEGWGAQAWMKTADDNYQHEVVNAIRDYRDKELFPVPKSPAPPPISDATPRPHTAIPSMHRWMKQAGVKESEEVRKILYGGYPPSTIQPLGSYGNPSTLEQRRNQMIANVRKSRYVHKPTRGDFLIHPEWPPTFIHHRIDPI</sequence>
<proteinExistence type="predicted"/>
<dbReference type="EMBL" id="JAIWYP010000004">
    <property type="protein sequence ID" value="KAH3836538.1"/>
    <property type="molecule type" value="Genomic_DNA"/>
</dbReference>
<name>A0A9D4KBK1_DREPO</name>
<evidence type="ECO:0000313" key="2">
    <source>
        <dbReference type="Proteomes" id="UP000828390"/>
    </source>
</evidence>
<gene>
    <name evidence="1" type="ORF">DPMN_109910</name>
</gene>
<evidence type="ECO:0000313" key="1">
    <source>
        <dbReference type="EMBL" id="KAH3836538.1"/>
    </source>
</evidence>
<dbReference type="OrthoDB" id="9972253at2759"/>
<reference evidence="1" key="1">
    <citation type="journal article" date="2019" name="bioRxiv">
        <title>The Genome of the Zebra Mussel, Dreissena polymorpha: A Resource for Invasive Species Research.</title>
        <authorList>
            <person name="McCartney M.A."/>
            <person name="Auch B."/>
            <person name="Kono T."/>
            <person name="Mallez S."/>
            <person name="Zhang Y."/>
            <person name="Obille A."/>
            <person name="Becker A."/>
            <person name="Abrahante J.E."/>
            <person name="Garbe J."/>
            <person name="Badalamenti J.P."/>
            <person name="Herman A."/>
            <person name="Mangelson H."/>
            <person name="Liachko I."/>
            <person name="Sullivan S."/>
            <person name="Sone E.D."/>
            <person name="Koren S."/>
            <person name="Silverstein K.A.T."/>
            <person name="Beckman K.B."/>
            <person name="Gohl D.M."/>
        </authorList>
    </citation>
    <scope>NUCLEOTIDE SEQUENCE</scope>
    <source>
        <strain evidence="1">Duluth1</strain>
        <tissue evidence="1">Whole animal</tissue>
    </source>
</reference>
<reference evidence="1" key="2">
    <citation type="submission" date="2020-11" db="EMBL/GenBank/DDBJ databases">
        <authorList>
            <person name="McCartney M.A."/>
            <person name="Auch B."/>
            <person name="Kono T."/>
            <person name="Mallez S."/>
            <person name="Becker A."/>
            <person name="Gohl D.M."/>
            <person name="Silverstein K.A.T."/>
            <person name="Koren S."/>
            <person name="Bechman K.B."/>
            <person name="Herman A."/>
            <person name="Abrahante J.E."/>
            <person name="Garbe J."/>
        </authorList>
    </citation>
    <scope>NUCLEOTIDE SEQUENCE</scope>
    <source>
        <strain evidence="1">Duluth1</strain>
        <tissue evidence="1">Whole animal</tissue>
    </source>
</reference>
<keyword evidence="2" id="KW-1185">Reference proteome</keyword>
<organism evidence="1 2">
    <name type="scientific">Dreissena polymorpha</name>
    <name type="common">Zebra mussel</name>
    <name type="synonym">Mytilus polymorpha</name>
    <dbReference type="NCBI Taxonomy" id="45954"/>
    <lineage>
        <taxon>Eukaryota</taxon>
        <taxon>Metazoa</taxon>
        <taxon>Spiralia</taxon>
        <taxon>Lophotrochozoa</taxon>
        <taxon>Mollusca</taxon>
        <taxon>Bivalvia</taxon>
        <taxon>Autobranchia</taxon>
        <taxon>Heteroconchia</taxon>
        <taxon>Euheterodonta</taxon>
        <taxon>Imparidentia</taxon>
        <taxon>Neoheterodontei</taxon>
        <taxon>Myida</taxon>
        <taxon>Dreissenoidea</taxon>
        <taxon>Dreissenidae</taxon>
        <taxon>Dreissena</taxon>
    </lineage>
</organism>
<dbReference type="AlphaFoldDB" id="A0A9D4KBK1"/>
<dbReference type="Proteomes" id="UP000828390">
    <property type="component" value="Unassembled WGS sequence"/>
</dbReference>
<comment type="caution">
    <text evidence="1">The sequence shown here is derived from an EMBL/GenBank/DDBJ whole genome shotgun (WGS) entry which is preliminary data.</text>
</comment>